<accession>A0ABS8NLG4</accession>
<protein>
    <submittedName>
        <fullName evidence="3">Uncharacterized protein</fullName>
    </submittedName>
</protein>
<evidence type="ECO:0000313" key="3">
    <source>
        <dbReference type="EMBL" id="MCC9643648.1"/>
    </source>
</evidence>
<evidence type="ECO:0000256" key="1">
    <source>
        <dbReference type="SAM" id="MobiDB-lite"/>
    </source>
</evidence>
<dbReference type="Proteomes" id="UP001430306">
    <property type="component" value="Unassembled WGS sequence"/>
</dbReference>
<keyword evidence="2" id="KW-0812">Transmembrane</keyword>
<keyword evidence="4" id="KW-1185">Reference proteome</keyword>
<evidence type="ECO:0000256" key="2">
    <source>
        <dbReference type="SAM" id="Phobius"/>
    </source>
</evidence>
<feature type="transmembrane region" description="Helical" evidence="2">
    <location>
        <begin position="57"/>
        <end position="83"/>
    </location>
</feature>
<name>A0ABS8NLG4_9BACT</name>
<dbReference type="EMBL" id="JAJKFW010000025">
    <property type="protein sequence ID" value="MCC9643648.1"/>
    <property type="molecule type" value="Genomic_DNA"/>
</dbReference>
<feature type="region of interest" description="Disordered" evidence="1">
    <location>
        <begin position="93"/>
        <end position="116"/>
    </location>
</feature>
<comment type="caution">
    <text evidence="3">The sequence shown here is derived from an EMBL/GenBank/DDBJ whole genome shotgun (WGS) entry which is preliminary data.</text>
</comment>
<proteinExistence type="predicted"/>
<organism evidence="3 4">
    <name type="scientific">Rhodopirellula halodulae</name>
    <dbReference type="NCBI Taxonomy" id="2894198"/>
    <lineage>
        <taxon>Bacteria</taxon>
        <taxon>Pseudomonadati</taxon>
        <taxon>Planctomycetota</taxon>
        <taxon>Planctomycetia</taxon>
        <taxon>Pirellulales</taxon>
        <taxon>Pirellulaceae</taxon>
        <taxon>Rhodopirellula</taxon>
    </lineage>
</organism>
<keyword evidence="2" id="KW-0472">Membrane</keyword>
<keyword evidence="2" id="KW-1133">Transmembrane helix</keyword>
<dbReference type="RefSeq" id="WP_230274602.1">
    <property type="nucleotide sequence ID" value="NZ_JAJKFW010000025.1"/>
</dbReference>
<reference evidence="3" key="1">
    <citation type="submission" date="2021-11" db="EMBL/GenBank/DDBJ databases">
        <title>Genome sequence.</title>
        <authorList>
            <person name="Sun Q."/>
        </authorList>
    </citation>
    <scope>NUCLEOTIDE SEQUENCE</scope>
    <source>
        <strain evidence="3">JC740</strain>
    </source>
</reference>
<evidence type="ECO:0000313" key="4">
    <source>
        <dbReference type="Proteomes" id="UP001430306"/>
    </source>
</evidence>
<sequence length="116" mass="12501">MPDPEPIITPTPSIQPVIRSRVLPRISFRMMMLLTAMAAVLAAVTRAAGNGAIFAKAVLAFVGVLAVFTAMAALAFLVSWSVARMTIGRVDQSRQGSPFAKDQLPPQLLKPREKEL</sequence>
<gene>
    <name evidence="3" type="ORF">LOC71_15285</name>
</gene>